<dbReference type="RefSeq" id="WP_203911160.1">
    <property type="nucleotide sequence ID" value="NZ_BONY01000036.1"/>
</dbReference>
<protein>
    <submittedName>
        <fullName evidence="1">Uncharacterized protein</fullName>
    </submittedName>
</protein>
<organism evidence="1 2">
    <name type="scientific">Rhizocola hellebori</name>
    <dbReference type="NCBI Taxonomy" id="1392758"/>
    <lineage>
        <taxon>Bacteria</taxon>
        <taxon>Bacillati</taxon>
        <taxon>Actinomycetota</taxon>
        <taxon>Actinomycetes</taxon>
        <taxon>Micromonosporales</taxon>
        <taxon>Micromonosporaceae</taxon>
        <taxon>Rhizocola</taxon>
    </lineage>
</organism>
<keyword evidence="2" id="KW-1185">Reference proteome</keyword>
<dbReference type="EMBL" id="BONY01000036">
    <property type="protein sequence ID" value="GIH07368.1"/>
    <property type="molecule type" value="Genomic_DNA"/>
</dbReference>
<dbReference type="Proteomes" id="UP000612899">
    <property type="component" value="Unassembled WGS sequence"/>
</dbReference>
<accession>A0A8J3QAR6</accession>
<name>A0A8J3QAR6_9ACTN</name>
<reference evidence="1" key="1">
    <citation type="submission" date="2021-01" db="EMBL/GenBank/DDBJ databases">
        <title>Whole genome shotgun sequence of Rhizocola hellebori NBRC 109834.</title>
        <authorList>
            <person name="Komaki H."/>
            <person name="Tamura T."/>
        </authorList>
    </citation>
    <scope>NUCLEOTIDE SEQUENCE</scope>
    <source>
        <strain evidence="1">NBRC 109834</strain>
    </source>
</reference>
<evidence type="ECO:0000313" key="2">
    <source>
        <dbReference type="Proteomes" id="UP000612899"/>
    </source>
</evidence>
<proteinExistence type="predicted"/>
<evidence type="ECO:0000313" key="1">
    <source>
        <dbReference type="EMBL" id="GIH07368.1"/>
    </source>
</evidence>
<sequence length="87" mass="9512">MNVDTRRHLTAAKYGRLYDAETGGTFIRSHTVSGHTSRRAQLKIVEQLLADGWIVRLSDGRYPITDLGEAALAADRAQLAPEVPHGA</sequence>
<comment type="caution">
    <text evidence="1">The sequence shown here is derived from an EMBL/GenBank/DDBJ whole genome shotgun (WGS) entry which is preliminary data.</text>
</comment>
<gene>
    <name evidence="1" type="ORF">Rhe02_54350</name>
</gene>
<dbReference type="AlphaFoldDB" id="A0A8J3QAR6"/>